<reference evidence="2" key="1">
    <citation type="journal article" date="2013" name="Environ. Microbiol.">
        <title>Microbiota from the distal guts of lean and obese adolescents exhibit partial functional redundancy besides clear differences in community structure.</title>
        <authorList>
            <person name="Ferrer M."/>
            <person name="Ruiz A."/>
            <person name="Lanza F."/>
            <person name="Haange S.B."/>
            <person name="Oberbach A."/>
            <person name="Till H."/>
            <person name="Bargiela R."/>
            <person name="Campoy C."/>
            <person name="Segura M.T."/>
            <person name="Richter M."/>
            <person name="von Bergen M."/>
            <person name="Seifert J."/>
            <person name="Suarez A."/>
        </authorList>
    </citation>
    <scope>NUCLEOTIDE SEQUENCE</scope>
</reference>
<dbReference type="InterPro" id="IPR007345">
    <property type="entry name" value="Polysacch_pyruvyl_Trfase"/>
</dbReference>
<dbReference type="AlphaFoldDB" id="K1TA86"/>
<sequence>MKISVITCHCPHNYGAVLQAVGLQRWLLGRGVDAEVIDYRPDYLVRCQRLGYVGDARLGRNPLLRLLYLAASFPFRLRRRSVFAQFLRRELRYTPECYSDCDSLRRNPPRADRYICGSDQIWNTDLPNGRDEAYCLSFVADPARRNAY</sequence>
<dbReference type="EMBL" id="AJWY01007295">
    <property type="protein sequence ID" value="EKC64414.1"/>
    <property type="molecule type" value="Genomic_DNA"/>
</dbReference>
<protein>
    <recommendedName>
        <fullName evidence="1">Polysaccharide pyruvyl transferase domain-containing protein</fullName>
    </recommendedName>
</protein>
<evidence type="ECO:0000259" key="1">
    <source>
        <dbReference type="Pfam" id="PF04230"/>
    </source>
</evidence>
<accession>K1TA86</accession>
<evidence type="ECO:0000313" key="2">
    <source>
        <dbReference type="EMBL" id="EKC64414.1"/>
    </source>
</evidence>
<dbReference type="Pfam" id="PF04230">
    <property type="entry name" value="PS_pyruv_trans"/>
    <property type="match status" value="1"/>
</dbReference>
<comment type="caution">
    <text evidence="2">The sequence shown here is derived from an EMBL/GenBank/DDBJ whole genome shotgun (WGS) entry which is preliminary data.</text>
</comment>
<gene>
    <name evidence="2" type="ORF">LEA_10834</name>
</gene>
<feature type="non-terminal residue" evidence="2">
    <location>
        <position position="148"/>
    </location>
</feature>
<organism evidence="2">
    <name type="scientific">human gut metagenome</name>
    <dbReference type="NCBI Taxonomy" id="408170"/>
    <lineage>
        <taxon>unclassified sequences</taxon>
        <taxon>metagenomes</taxon>
        <taxon>organismal metagenomes</taxon>
    </lineage>
</organism>
<name>K1TA86_9ZZZZ</name>
<feature type="domain" description="Polysaccharide pyruvyl transferase" evidence="1">
    <location>
        <begin position="13"/>
        <end position="142"/>
    </location>
</feature>
<proteinExistence type="predicted"/>